<dbReference type="EMBL" id="WTUX01000017">
    <property type="protein sequence ID" value="MZR14043.1"/>
    <property type="molecule type" value="Genomic_DNA"/>
</dbReference>
<organism evidence="1 2">
    <name type="scientific">Maritimibacter harenae</name>
    <dbReference type="NCBI Taxonomy" id="2606218"/>
    <lineage>
        <taxon>Bacteria</taxon>
        <taxon>Pseudomonadati</taxon>
        <taxon>Pseudomonadota</taxon>
        <taxon>Alphaproteobacteria</taxon>
        <taxon>Rhodobacterales</taxon>
        <taxon>Roseobacteraceae</taxon>
        <taxon>Maritimibacter</taxon>
    </lineage>
</organism>
<proteinExistence type="predicted"/>
<comment type="caution">
    <text evidence="1">The sequence shown here is derived from an EMBL/GenBank/DDBJ whole genome shotgun (WGS) entry which is preliminary data.</text>
</comment>
<dbReference type="RefSeq" id="WP_161352167.1">
    <property type="nucleotide sequence ID" value="NZ_WTUX01000017.1"/>
</dbReference>
<dbReference type="InterPro" id="IPR021791">
    <property type="entry name" value="Phage_TAC_11"/>
</dbReference>
<sequence length="105" mass="10840">MANPWTGEVALTVDGERRVLKLTLGALAELEARLEADSLMDLVGRFETGRFSARDVIAVLVAGLRGGGHEGVDLAGAEIAGGPMEAARVAGQLIVRAFTLPEAGA</sequence>
<gene>
    <name evidence="1" type="ORF">GQE99_13555</name>
</gene>
<keyword evidence="2" id="KW-1185">Reference proteome</keyword>
<accession>A0A845M8T9</accession>
<protein>
    <submittedName>
        <fullName evidence="1">Gene transfer agent family protein</fullName>
    </submittedName>
</protein>
<dbReference type="Proteomes" id="UP000467322">
    <property type="component" value="Unassembled WGS sequence"/>
</dbReference>
<evidence type="ECO:0000313" key="2">
    <source>
        <dbReference type="Proteomes" id="UP000467322"/>
    </source>
</evidence>
<reference evidence="1 2" key="1">
    <citation type="submission" date="2019-12" db="EMBL/GenBank/DDBJ databases">
        <title>Maritimibacter sp. nov. sp. isolated from sea sand.</title>
        <authorList>
            <person name="Kim J."/>
            <person name="Jeong S.E."/>
            <person name="Jung H.S."/>
            <person name="Jeon C.O."/>
        </authorList>
    </citation>
    <scope>NUCLEOTIDE SEQUENCE [LARGE SCALE GENOMIC DNA]</scope>
    <source>
        <strain evidence="1 2">DP07</strain>
    </source>
</reference>
<evidence type="ECO:0000313" key="1">
    <source>
        <dbReference type="EMBL" id="MZR14043.1"/>
    </source>
</evidence>
<dbReference type="AlphaFoldDB" id="A0A845M8T9"/>
<name>A0A845M8T9_9RHOB</name>
<dbReference type="Pfam" id="PF11836">
    <property type="entry name" value="Phage_TAC_11"/>
    <property type="match status" value="1"/>
</dbReference>